<name>A0ABW5N7N6_9FLAO</name>
<evidence type="ECO:0008006" key="3">
    <source>
        <dbReference type="Google" id="ProtNLM"/>
    </source>
</evidence>
<dbReference type="EMBL" id="JBHULX010000004">
    <property type="protein sequence ID" value="MFD2590505.1"/>
    <property type="molecule type" value="Genomic_DNA"/>
</dbReference>
<comment type="caution">
    <text evidence="1">The sequence shown here is derived from an EMBL/GenBank/DDBJ whole genome shotgun (WGS) entry which is preliminary data.</text>
</comment>
<gene>
    <name evidence="1" type="ORF">ACFSTE_06640</name>
</gene>
<evidence type="ECO:0000313" key="2">
    <source>
        <dbReference type="Proteomes" id="UP001597459"/>
    </source>
</evidence>
<proteinExistence type="predicted"/>
<sequence length="60" mass="7091">MKELFRQAAKYMQSSSGYIKYGLLKCIGEDKKGFSDSDEYQKWKELLRHFCDLFSCGRIL</sequence>
<keyword evidence="2" id="KW-1185">Reference proteome</keyword>
<dbReference type="RefSeq" id="WP_378257503.1">
    <property type="nucleotide sequence ID" value="NZ_JBHSJV010000001.1"/>
</dbReference>
<dbReference type="Proteomes" id="UP001597459">
    <property type="component" value="Unassembled WGS sequence"/>
</dbReference>
<organism evidence="1 2">
    <name type="scientific">Aquimarina hainanensis</name>
    <dbReference type="NCBI Taxonomy" id="1578017"/>
    <lineage>
        <taxon>Bacteria</taxon>
        <taxon>Pseudomonadati</taxon>
        <taxon>Bacteroidota</taxon>
        <taxon>Flavobacteriia</taxon>
        <taxon>Flavobacteriales</taxon>
        <taxon>Flavobacteriaceae</taxon>
        <taxon>Aquimarina</taxon>
    </lineage>
</organism>
<accession>A0ABW5N7N6</accession>
<reference evidence="2" key="1">
    <citation type="journal article" date="2019" name="Int. J. Syst. Evol. Microbiol.">
        <title>The Global Catalogue of Microorganisms (GCM) 10K type strain sequencing project: providing services to taxonomists for standard genome sequencing and annotation.</title>
        <authorList>
            <consortium name="The Broad Institute Genomics Platform"/>
            <consortium name="The Broad Institute Genome Sequencing Center for Infectious Disease"/>
            <person name="Wu L."/>
            <person name="Ma J."/>
        </authorList>
    </citation>
    <scope>NUCLEOTIDE SEQUENCE [LARGE SCALE GENOMIC DNA]</scope>
    <source>
        <strain evidence="2">KCTC 42423</strain>
    </source>
</reference>
<evidence type="ECO:0000313" key="1">
    <source>
        <dbReference type="EMBL" id="MFD2590505.1"/>
    </source>
</evidence>
<protein>
    <recommendedName>
        <fullName evidence="3">Four helix bundle protein</fullName>
    </recommendedName>
</protein>